<evidence type="ECO:0000256" key="2">
    <source>
        <dbReference type="ARBA" id="ARBA00022737"/>
    </source>
</evidence>
<gene>
    <name evidence="6" type="ORF">GCM10010990_30200</name>
</gene>
<feature type="chain" id="PRO_5038125562" description="6-bladed beta-propeller" evidence="5">
    <location>
        <begin position="23"/>
        <end position="331"/>
    </location>
</feature>
<evidence type="ECO:0000256" key="4">
    <source>
        <dbReference type="PROSITE-ProRule" id="PRU00504"/>
    </source>
</evidence>
<evidence type="ECO:0000256" key="5">
    <source>
        <dbReference type="SAM" id="SignalP"/>
    </source>
</evidence>
<feature type="repeat" description="NHL" evidence="4">
    <location>
        <begin position="188"/>
        <end position="232"/>
    </location>
</feature>
<comment type="caution">
    <text evidence="6">The sequence shown here is derived from an EMBL/GenBank/DDBJ whole genome shotgun (WGS) entry which is preliminary data.</text>
</comment>
<dbReference type="Pfam" id="PF01436">
    <property type="entry name" value="NHL"/>
    <property type="match status" value="1"/>
</dbReference>
<evidence type="ECO:0000256" key="3">
    <source>
        <dbReference type="ARBA" id="ARBA00023180"/>
    </source>
</evidence>
<accession>A0A917DYB9</accession>
<dbReference type="PANTHER" id="PTHR10680">
    <property type="entry name" value="PEPTIDYL-GLYCINE ALPHA-AMIDATING MONOOXYGENASE"/>
    <property type="match status" value="1"/>
</dbReference>
<reference evidence="6" key="2">
    <citation type="submission" date="2020-09" db="EMBL/GenBank/DDBJ databases">
        <authorList>
            <person name="Sun Q."/>
            <person name="Zhou Y."/>
        </authorList>
    </citation>
    <scope>NUCLEOTIDE SEQUENCE</scope>
    <source>
        <strain evidence="6">CGMCC 1.15360</strain>
    </source>
</reference>
<sequence>MTRLRFVLALIACGVLTACGSAPEGPAALPLASVAGWPQWPDGQAAGQVTAVDVDADNRVFVLHRPGRDWPVGDFPTDPIPADTVTVFDGPTGALLDAWGSGEMVMPHGLSIAPDGSVWITDAGREQVLHYTPDGDLIGTIGTMGETGDDDTHFGRATDVGFDRGDILVGDGYLNARIARFMSDGGYVSQFGGHGGGAGQFRLPHSVEVSEQAGDIIVADRENMRVLVMDRAGEVSRTVNLAPFQYPYAAKRMQDGSLLIAQGRDGQNMGTARLIHVAANSDAPTLFDLAPGDDGPHRAHDLAIGPDGAIYVADVMAERVYKVAPGALEKN</sequence>
<name>A0A917DYB9_9SPHN</name>
<dbReference type="RefSeq" id="WP_066768591.1">
    <property type="nucleotide sequence ID" value="NZ_BMIP01000007.1"/>
</dbReference>
<reference evidence="6" key="1">
    <citation type="journal article" date="2014" name="Int. J. Syst. Evol. Microbiol.">
        <title>Complete genome sequence of Corynebacterium casei LMG S-19264T (=DSM 44701T), isolated from a smear-ripened cheese.</title>
        <authorList>
            <consortium name="US DOE Joint Genome Institute (JGI-PGF)"/>
            <person name="Walter F."/>
            <person name="Albersmeier A."/>
            <person name="Kalinowski J."/>
            <person name="Ruckert C."/>
        </authorList>
    </citation>
    <scope>NUCLEOTIDE SEQUENCE</scope>
    <source>
        <strain evidence="6">CGMCC 1.15360</strain>
    </source>
</reference>
<protein>
    <recommendedName>
        <fullName evidence="8">6-bladed beta-propeller</fullName>
    </recommendedName>
</protein>
<evidence type="ECO:0000313" key="7">
    <source>
        <dbReference type="Proteomes" id="UP000612349"/>
    </source>
</evidence>
<dbReference type="AlphaFoldDB" id="A0A917DYB9"/>
<evidence type="ECO:0000313" key="6">
    <source>
        <dbReference type="EMBL" id="GGD78318.1"/>
    </source>
</evidence>
<keyword evidence="1 5" id="KW-0732">Signal</keyword>
<dbReference type="InterPro" id="IPR001258">
    <property type="entry name" value="NHL_repeat"/>
</dbReference>
<proteinExistence type="predicted"/>
<keyword evidence="2" id="KW-0677">Repeat</keyword>
<dbReference type="Proteomes" id="UP000612349">
    <property type="component" value="Unassembled WGS sequence"/>
</dbReference>
<dbReference type="OrthoDB" id="9792285at2"/>
<dbReference type="InterPro" id="IPR011042">
    <property type="entry name" value="6-blade_b-propeller_TolB-like"/>
</dbReference>
<feature type="signal peptide" evidence="5">
    <location>
        <begin position="1"/>
        <end position="22"/>
    </location>
</feature>
<evidence type="ECO:0008006" key="8">
    <source>
        <dbReference type="Google" id="ProtNLM"/>
    </source>
</evidence>
<organism evidence="6 7">
    <name type="scientific">Croceicoccus mobilis</name>
    <dbReference type="NCBI Taxonomy" id="1703339"/>
    <lineage>
        <taxon>Bacteria</taxon>
        <taxon>Pseudomonadati</taxon>
        <taxon>Pseudomonadota</taxon>
        <taxon>Alphaproteobacteria</taxon>
        <taxon>Sphingomonadales</taxon>
        <taxon>Erythrobacteraceae</taxon>
        <taxon>Croceicoccus</taxon>
    </lineage>
</organism>
<dbReference type="PROSITE" id="PS51257">
    <property type="entry name" value="PROKAR_LIPOPROTEIN"/>
    <property type="match status" value="1"/>
</dbReference>
<dbReference type="PROSITE" id="PS51125">
    <property type="entry name" value="NHL"/>
    <property type="match status" value="1"/>
</dbReference>
<keyword evidence="3" id="KW-0325">Glycoprotein</keyword>
<evidence type="ECO:0000256" key="1">
    <source>
        <dbReference type="ARBA" id="ARBA00022729"/>
    </source>
</evidence>
<dbReference type="EMBL" id="BMIP01000007">
    <property type="protein sequence ID" value="GGD78318.1"/>
    <property type="molecule type" value="Genomic_DNA"/>
</dbReference>
<dbReference type="SUPFAM" id="SSF101898">
    <property type="entry name" value="NHL repeat"/>
    <property type="match status" value="1"/>
</dbReference>
<dbReference type="Gene3D" id="2.120.10.30">
    <property type="entry name" value="TolB, C-terminal domain"/>
    <property type="match status" value="1"/>
</dbReference>
<keyword evidence="7" id="KW-1185">Reference proteome</keyword>